<dbReference type="RefSeq" id="WP_369244338.1">
    <property type="nucleotide sequence ID" value="NZ_CP163443.1"/>
</dbReference>
<gene>
    <name evidence="2" type="ORF">AB5J53_04450</name>
</gene>
<organism evidence="2">
    <name type="scientific">Streptomyces sp. R41</name>
    <dbReference type="NCBI Taxonomy" id="3238632"/>
    <lineage>
        <taxon>Bacteria</taxon>
        <taxon>Bacillati</taxon>
        <taxon>Actinomycetota</taxon>
        <taxon>Actinomycetes</taxon>
        <taxon>Kitasatosporales</taxon>
        <taxon>Streptomycetaceae</taxon>
        <taxon>Streptomyces</taxon>
    </lineage>
</organism>
<evidence type="ECO:0000256" key="1">
    <source>
        <dbReference type="SAM" id="MobiDB-lite"/>
    </source>
</evidence>
<feature type="compositionally biased region" description="Basic residues" evidence="1">
    <location>
        <begin position="1"/>
        <end position="10"/>
    </location>
</feature>
<feature type="region of interest" description="Disordered" evidence="1">
    <location>
        <begin position="1"/>
        <end position="22"/>
    </location>
</feature>
<sequence>MRSTRQRRGKTTNPLAPLGRESLEGDVEEVLGPGDELAGVCGVGPDSYRLATTRARAGQQQAVG</sequence>
<dbReference type="AlphaFoldDB" id="A0AB39R9Q8"/>
<reference evidence="2" key="1">
    <citation type="submission" date="2024-07" db="EMBL/GenBank/DDBJ databases">
        <authorList>
            <person name="Yu S.T."/>
        </authorList>
    </citation>
    <scope>NUCLEOTIDE SEQUENCE</scope>
    <source>
        <strain evidence="2">R41</strain>
    </source>
</reference>
<name>A0AB39R9Q8_9ACTN</name>
<protein>
    <submittedName>
        <fullName evidence="2">Uncharacterized protein</fullName>
    </submittedName>
</protein>
<accession>A0AB39R9Q8</accession>
<proteinExistence type="predicted"/>
<evidence type="ECO:0000313" key="2">
    <source>
        <dbReference type="EMBL" id="XDQ50992.1"/>
    </source>
</evidence>
<dbReference type="EMBL" id="CP163443">
    <property type="protein sequence ID" value="XDQ50992.1"/>
    <property type="molecule type" value="Genomic_DNA"/>
</dbReference>